<dbReference type="Pfam" id="PF18299">
    <property type="entry name" value="R2K_2"/>
    <property type="match status" value="1"/>
</dbReference>
<dbReference type="Proteomes" id="UP001064632">
    <property type="component" value="Chromosome"/>
</dbReference>
<evidence type="ECO:0000313" key="3">
    <source>
        <dbReference type="Proteomes" id="UP001064632"/>
    </source>
</evidence>
<reference evidence="2" key="1">
    <citation type="submission" date="2022-09" db="EMBL/GenBank/DDBJ databases">
        <title>Tahibacter sp. nov., isolated from a fresh water.</title>
        <authorList>
            <person name="Baek J.H."/>
            <person name="Lee J.K."/>
            <person name="Kim J.M."/>
            <person name="Jeon C.O."/>
        </authorList>
    </citation>
    <scope>NUCLEOTIDE SEQUENCE</scope>
    <source>
        <strain evidence="2">W38</strain>
    </source>
</reference>
<dbReference type="EMBL" id="CP104694">
    <property type="protein sequence ID" value="UXI68136.1"/>
    <property type="molecule type" value="Genomic_DNA"/>
</dbReference>
<organism evidence="2 3">
    <name type="scientific">Tahibacter amnicola</name>
    <dbReference type="NCBI Taxonomy" id="2976241"/>
    <lineage>
        <taxon>Bacteria</taxon>
        <taxon>Pseudomonadati</taxon>
        <taxon>Pseudomonadota</taxon>
        <taxon>Gammaproteobacteria</taxon>
        <taxon>Lysobacterales</taxon>
        <taxon>Rhodanobacteraceae</taxon>
        <taxon>Tahibacter</taxon>
    </lineage>
</organism>
<name>A0ABY6BDM8_9GAMM</name>
<dbReference type="RefSeq" id="WP_261695098.1">
    <property type="nucleotide sequence ID" value="NZ_CP104694.1"/>
</dbReference>
<feature type="domain" description="ATP-grasp" evidence="1">
    <location>
        <begin position="81"/>
        <end position="233"/>
    </location>
</feature>
<dbReference type="InterPro" id="IPR041261">
    <property type="entry name" value="R2K_2"/>
</dbReference>
<accession>A0ABY6BDM8</accession>
<evidence type="ECO:0000313" key="2">
    <source>
        <dbReference type="EMBL" id="UXI68136.1"/>
    </source>
</evidence>
<sequence>MPTLILTPRQTPDSRALWKAASQMGWQTERLGSWRIPEHVRSASEPVLYAEALFGPDLAADLGLRLLHAPDDWLPTLPERYRRRRVELMTLAECRKVPGDHFIKPPGDKSFPAAVYDAQTLPVLDDDTQPVLVAEIVHWAMEYRCFVLDRRVETWSVYLRDGDLPEEGGYGATAAEATAVIGFMDALLADPSVVLPRACVVDIGYIADRGWACVEPNGAWGAGLYGCDPVKALGVIRHASERR</sequence>
<gene>
    <name evidence="2" type="ORF">N4264_00340</name>
</gene>
<proteinExistence type="predicted"/>
<keyword evidence="3" id="KW-1185">Reference proteome</keyword>
<evidence type="ECO:0000259" key="1">
    <source>
        <dbReference type="Pfam" id="PF18299"/>
    </source>
</evidence>
<protein>
    <submittedName>
        <fullName evidence="2">ATP-grasp domain-containing protein</fullName>
    </submittedName>
</protein>